<name>A0A4Y8IEY4_9BACI</name>
<evidence type="ECO:0000259" key="1">
    <source>
        <dbReference type="Pfam" id="PF00814"/>
    </source>
</evidence>
<keyword evidence="2" id="KW-0808">Transferase</keyword>
<dbReference type="GO" id="GO:0005829">
    <property type="term" value="C:cytosol"/>
    <property type="evidence" value="ECO:0007669"/>
    <property type="project" value="TreeGrafter"/>
</dbReference>
<dbReference type="PANTHER" id="PTHR11735:SF11">
    <property type="entry name" value="TRNA THREONYLCARBAMOYLADENOSINE BIOSYNTHESIS PROTEIN TSAB"/>
    <property type="match status" value="1"/>
</dbReference>
<dbReference type="InterPro" id="IPR000905">
    <property type="entry name" value="Gcp-like_dom"/>
</dbReference>
<dbReference type="EMBL" id="SOPW01000023">
    <property type="protein sequence ID" value="TFB13696.1"/>
    <property type="molecule type" value="Genomic_DNA"/>
</dbReference>
<protein>
    <submittedName>
        <fullName evidence="2">tRNA (Adenosine(37)-N6)-threonylcarbamoyltransferase complex dimerization subunit type 1 TsaB</fullName>
    </submittedName>
</protein>
<organism evidence="2 3">
    <name type="scientific">Filobacillus milosensis</name>
    <dbReference type="NCBI Taxonomy" id="94137"/>
    <lineage>
        <taxon>Bacteria</taxon>
        <taxon>Bacillati</taxon>
        <taxon>Bacillota</taxon>
        <taxon>Bacilli</taxon>
        <taxon>Bacillales</taxon>
        <taxon>Bacillaceae</taxon>
        <taxon>Filobacillus</taxon>
    </lineage>
</organism>
<comment type="caution">
    <text evidence="2">The sequence shown here is derived from an EMBL/GenBank/DDBJ whole genome shotgun (WGS) entry which is preliminary data.</text>
</comment>
<gene>
    <name evidence="2" type="primary">tsaB</name>
    <name evidence="2" type="ORF">E3U55_15685</name>
</gene>
<dbReference type="CDD" id="cd24032">
    <property type="entry name" value="ASKHA_NBD_TsaB"/>
    <property type="match status" value="1"/>
</dbReference>
<dbReference type="PANTHER" id="PTHR11735">
    <property type="entry name" value="TRNA N6-ADENOSINE THREONYLCARBAMOYLTRANSFERASE"/>
    <property type="match status" value="1"/>
</dbReference>
<evidence type="ECO:0000313" key="3">
    <source>
        <dbReference type="Proteomes" id="UP000297975"/>
    </source>
</evidence>
<proteinExistence type="predicted"/>
<dbReference type="Pfam" id="PF00814">
    <property type="entry name" value="TsaD"/>
    <property type="match status" value="1"/>
</dbReference>
<dbReference type="GO" id="GO:0002949">
    <property type="term" value="P:tRNA threonylcarbamoyladenosine modification"/>
    <property type="evidence" value="ECO:0007669"/>
    <property type="project" value="InterPro"/>
</dbReference>
<dbReference type="NCBIfam" id="TIGR03725">
    <property type="entry name" value="T6A_YeaZ"/>
    <property type="match status" value="1"/>
</dbReference>
<dbReference type="GO" id="GO:0016740">
    <property type="term" value="F:transferase activity"/>
    <property type="evidence" value="ECO:0007669"/>
    <property type="project" value="UniProtKB-KW"/>
</dbReference>
<dbReference type="Gene3D" id="3.30.420.40">
    <property type="match status" value="2"/>
</dbReference>
<sequence length="237" mass="26530">MNVLGIDTSNQPMSVAVYKDDTLAAELTVNVKRNHSIQLMPSVEQVMKLADLEPKSLDEIVVSEGPGSFTGIRIGMTTAKTLAWTLNIPIKTVSSLKLLASNLIYQDGLVCPYFDARRGNVYTSLYRCNKGEIIEIEKDCNLTMIEWLEYLKSLDEIIYFTSPNGENFEPLIKDELGTKAIVVNQPFNLPRAGLLFALSQYEAETPIHTVKPNYIRITQAEANWNKQHGEGNQNESC</sequence>
<dbReference type="InterPro" id="IPR022496">
    <property type="entry name" value="T6A_TsaB"/>
</dbReference>
<dbReference type="RefSeq" id="WP_134341429.1">
    <property type="nucleotide sequence ID" value="NZ_SOPW01000023.1"/>
</dbReference>
<evidence type="ECO:0000313" key="2">
    <source>
        <dbReference type="EMBL" id="TFB13696.1"/>
    </source>
</evidence>
<reference evidence="2 3" key="1">
    <citation type="submission" date="2019-03" db="EMBL/GenBank/DDBJ databases">
        <authorList>
            <person name="He R.-H."/>
        </authorList>
    </citation>
    <scope>NUCLEOTIDE SEQUENCE [LARGE SCALE GENOMIC DNA]</scope>
    <source>
        <strain evidence="3">SH 714</strain>
    </source>
</reference>
<dbReference type="OrthoDB" id="9784166at2"/>
<dbReference type="Proteomes" id="UP000297975">
    <property type="component" value="Unassembled WGS sequence"/>
</dbReference>
<dbReference type="InterPro" id="IPR043129">
    <property type="entry name" value="ATPase_NBD"/>
</dbReference>
<keyword evidence="3" id="KW-1185">Reference proteome</keyword>
<dbReference type="SUPFAM" id="SSF53067">
    <property type="entry name" value="Actin-like ATPase domain"/>
    <property type="match status" value="2"/>
</dbReference>
<accession>A0A4Y8IEY4</accession>
<feature type="domain" description="Gcp-like" evidence="1">
    <location>
        <begin position="31"/>
        <end position="149"/>
    </location>
</feature>
<dbReference type="AlphaFoldDB" id="A0A4Y8IEY4"/>